<keyword evidence="10 13" id="KW-0067">ATP-binding</keyword>
<evidence type="ECO:0000256" key="13">
    <source>
        <dbReference type="HAMAP-Rule" id="MF_00409"/>
    </source>
</evidence>
<evidence type="ECO:0000256" key="10">
    <source>
        <dbReference type="ARBA" id="ARBA00022840"/>
    </source>
</evidence>
<comment type="function">
    <text evidence="1 13">Transfers the gamma-phosphate of ATP to the 4'-position of a tetraacyldisaccharide 1-phosphate intermediate (termed DS-1-P) to form tetraacyldisaccharide 1,4'-bis-phosphate (lipid IVA).</text>
</comment>
<organism evidence="14 15">
    <name type="scientific">Dyella soli</name>
    <dbReference type="NCBI Taxonomy" id="522319"/>
    <lineage>
        <taxon>Bacteria</taxon>
        <taxon>Pseudomonadati</taxon>
        <taxon>Pseudomonadota</taxon>
        <taxon>Gammaproteobacteria</taxon>
        <taxon>Lysobacterales</taxon>
        <taxon>Rhodanobacteraceae</taxon>
        <taxon>Dyella</taxon>
    </lineage>
</organism>
<dbReference type="UniPathway" id="UPA00359">
    <property type="reaction ID" value="UER00482"/>
</dbReference>
<dbReference type="GO" id="GO:0005886">
    <property type="term" value="C:plasma membrane"/>
    <property type="evidence" value="ECO:0007669"/>
    <property type="project" value="TreeGrafter"/>
</dbReference>
<gene>
    <name evidence="13" type="primary">lpxK</name>
    <name evidence="14" type="ORF">EZM97_08125</name>
</gene>
<keyword evidence="15" id="KW-1185">Reference proteome</keyword>
<dbReference type="PANTHER" id="PTHR42724">
    <property type="entry name" value="TETRAACYLDISACCHARIDE 4'-KINASE"/>
    <property type="match status" value="1"/>
</dbReference>
<evidence type="ECO:0000256" key="8">
    <source>
        <dbReference type="ARBA" id="ARBA00022741"/>
    </source>
</evidence>
<sequence length="331" mass="36183">MALAESLEKVWYEGARAPWWAWPLMWLYAAVMRLRRAFYAIGVFSRVRLACPVIVIGNVTVGGTGKTPLTIALARALQQRGFRPGVVSRGYGGTEHGPLLLDDASTPVQVGDEPALMRAHGLTVAIGRDRPAAGRRLIEAGCNVIIADDGLQHYRLARDLEICVIDGARRFGNGRLLPLGPLRESAARAAQTTFQVCNGERAGAGEVPMRLEGGTLRALVDGHVRPLEELRGHRVHAVAGIGNPQRFFDSLRARGLEVVPHPFPDHHRYVASDIDFGDCSPVLMTEKDAIKCQAFAQPHWWAAPVTAELPEAFFDDVAARLDRVDTARDLP</sequence>
<reference evidence="14 15" key="1">
    <citation type="submission" date="2019-02" db="EMBL/GenBank/DDBJ databases">
        <title>Dyella amyloliquefaciens sp. nov., isolated from forest soil.</title>
        <authorList>
            <person name="Gao Z.-H."/>
            <person name="Qiu L.-H."/>
        </authorList>
    </citation>
    <scope>NUCLEOTIDE SEQUENCE [LARGE SCALE GENOMIC DNA]</scope>
    <source>
        <strain evidence="14 15">KACC 12747</strain>
    </source>
</reference>
<evidence type="ECO:0000256" key="11">
    <source>
        <dbReference type="ARBA" id="ARBA00023098"/>
    </source>
</evidence>
<evidence type="ECO:0000256" key="6">
    <source>
        <dbReference type="ARBA" id="ARBA00022556"/>
    </source>
</evidence>
<dbReference type="AlphaFoldDB" id="A0A4R0YUZ0"/>
<comment type="similarity">
    <text evidence="13">Belongs to the LpxK family.</text>
</comment>
<dbReference type="EMBL" id="SJTG01000001">
    <property type="protein sequence ID" value="TCI13245.1"/>
    <property type="molecule type" value="Genomic_DNA"/>
</dbReference>
<dbReference type="Pfam" id="PF02606">
    <property type="entry name" value="LpxK"/>
    <property type="match status" value="1"/>
</dbReference>
<keyword evidence="6 13" id="KW-0441">Lipid A biosynthesis</keyword>
<keyword evidence="8 13" id="KW-0547">Nucleotide-binding</keyword>
<dbReference type="HAMAP" id="MF_00409">
    <property type="entry name" value="LpxK"/>
    <property type="match status" value="1"/>
</dbReference>
<evidence type="ECO:0000256" key="2">
    <source>
        <dbReference type="ARBA" id="ARBA00004870"/>
    </source>
</evidence>
<name>A0A4R0YUZ0_9GAMM</name>
<feature type="binding site" evidence="13">
    <location>
        <begin position="60"/>
        <end position="67"/>
    </location>
    <ligand>
        <name>ATP</name>
        <dbReference type="ChEBI" id="CHEBI:30616"/>
    </ligand>
</feature>
<dbReference type="GO" id="GO:0009029">
    <property type="term" value="F:lipid-A 4'-kinase activity"/>
    <property type="evidence" value="ECO:0007669"/>
    <property type="project" value="UniProtKB-UniRule"/>
</dbReference>
<dbReference type="NCBIfam" id="TIGR00682">
    <property type="entry name" value="lpxK"/>
    <property type="match status" value="1"/>
</dbReference>
<protein>
    <recommendedName>
        <fullName evidence="4 13">Tetraacyldisaccharide 4'-kinase</fullName>
        <ecNumber evidence="3 13">2.7.1.130</ecNumber>
    </recommendedName>
    <alternativeName>
        <fullName evidence="12 13">Lipid A 4'-kinase</fullName>
    </alternativeName>
</protein>
<dbReference type="CDD" id="cd01983">
    <property type="entry name" value="SIMIBI"/>
    <property type="match status" value="1"/>
</dbReference>
<proteinExistence type="inferred from homology"/>
<dbReference type="GO" id="GO:0009244">
    <property type="term" value="P:lipopolysaccharide core region biosynthetic process"/>
    <property type="evidence" value="ECO:0007669"/>
    <property type="project" value="TreeGrafter"/>
</dbReference>
<dbReference type="GO" id="GO:0009245">
    <property type="term" value="P:lipid A biosynthetic process"/>
    <property type="evidence" value="ECO:0007669"/>
    <property type="project" value="UniProtKB-UniRule"/>
</dbReference>
<keyword evidence="11 13" id="KW-0443">Lipid metabolism</keyword>
<comment type="catalytic activity">
    <reaction evidence="13">
        <text>a lipid A disaccharide + ATP = a lipid IVA + ADP + H(+)</text>
        <dbReference type="Rhea" id="RHEA:67840"/>
        <dbReference type="ChEBI" id="CHEBI:15378"/>
        <dbReference type="ChEBI" id="CHEBI:30616"/>
        <dbReference type="ChEBI" id="CHEBI:176343"/>
        <dbReference type="ChEBI" id="CHEBI:176425"/>
        <dbReference type="ChEBI" id="CHEBI:456216"/>
        <dbReference type="EC" id="2.7.1.130"/>
    </reaction>
</comment>
<dbReference type="InterPro" id="IPR003758">
    <property type="entry name" value="LpxK"/>
</dbReference>
<evidence type="ECO:0000256" key="7">
    <source>
        <dbReference type="ARBA" id="ARBA00022679"/>
    </source>
</evidence>
<keyword evidence="5 13" id="KW-0444">Lipid biosynthesis</keyword>
<keyword evidence="9 13" id="KW-0418">Kinase</keyword>
<evidence type="ECO:0000256" key="1">
    <source>
        <dbReference type="ARBA" id="ARBA00002274"/>
    </source>
</evidence>
<dbReference type="PANTHER" id="PTHR42724:SF1">
    <property type="entry name" value="TETRAACYLDISACCHARIDE 4'-KINASE, MITOCHONDRIAL-RELATED"/>
    <property type="match status" value="1"/>
</dbReference>
<dbReference type="GO" id="GO:0005524">
    <property type="term" value="F:ATP binding"/>
    <property type="evidence" value="ECO:0007669"/>
    <property type="project" value="UniProtKB-UniRule"/>
</dbReference>
<evidence type="ECO:0000256" key="5">
    <source>
        <dbReference type="ARBA" id="ARBA00022516"/>
    </source>
</evidence>
<comment type="caution">
    <text evidence="14">The sequence shown here is derived from an EMBL/GenBank/DDBJ whole genome shotgun (WGS) entry which is preliminary data.</text>
</comment>
<comment type="pathway">
    <text evidence="2 13">Glycolipid biosynthesis; lipid IV(A) biosynthesis; lipid IV(A) from (3R)-3-hydroxytetradecanoyl-[acyl-carrier-protein] and UDP-N-acetyl-alpha-D-glucosamine: step 6/6.</text>
</comment>
<evidence type="ECO:0000313" key="15">
    <source>
        <dbReference type="Proteomes" id="UP000291822"/>
    </source>
</evidence>
<dbReference type="Proteomes" id="UP000291822">
    <property type="component" value="Unassembled WGS sequence"/>
</dbReference>
<evidence type="ECO:0000256" key="3">
    <source>
        <dbReference type="ARBA" id="ARBA00012071"/>
    </source>
</evidence>
<dbReference type="SUPFAM" id="SSF52540">
    <property type="entry name" value="P-loop containing nucleoside triphosphate hydrolases"/>
    <property type="match status" value="1"/>
</dbReference>
<keyword evidence="7 13" id="KW-0808">Transferase</keyword>
<evidence type="ECO:0000313" key="14">
    <source>
        <dbReference type="EMBL" id="TCI13245.1"/>
    </source>
</evidence>
<evidence type="ECO:0000256" key="9">
    <source>
        <dbReference type="ARBA" id="ARBA00022777"/>
    </source>
</evidence>
<dbReference type="RefSeq" id="WP_131149975.1">
    <property type="nucleotide sequence ID" value="NZ_SJTG01000001.1"/>
</dbReference>
<evidence type="ECO:0000256" key="4">
    <source>
        <dbReference type="ARBA" id="ARBA00016436"/>
    </source>
</evidence>
<dbReference type="InterPro" id="IPR027417">
    <property type="entry name" value="P-loop_NTPase"/>
</dbReference>
<dbReference type="EC" id="2.7.1.130" evidence="3 13"/>
<accession>A0A4R0YUZ0</accession>
<evidence type="ECO:0000256" key="12">
    <source>
        <dbReference type="ARBA" id="ARBA00029757"/>
    </source>
</evidence>